<keyword evidence="3" id="KW-1185">Reference proteome</keyword>
<sequence length="85" mass="10007">MKIAYKAVIYSLIIHIAYFASMWFYGFVKTKLYQPSISHEWSEMKHFQEDVVYGVVLSPWYYVASFFGLSLLCGLLLFVFRKSSD</sequence>
<keyword evidence="1" id="KW-0472">Membrane</keyword>
<keyword evidence="1" id="KW-0812">Transmembrane</keyword>
<name>A0A0A5G023_9BACI</name>
<proteinExistence type="predicted"/>
<gene>
    <name evidence="2" type="ORF">N783_17430</name>
</gene>
<dbReference type="eggNOG" id="ENOG5033NU2">
    <property type="taxonomic scope" value="Bacteria"/>
</dbReference>
<feature type="transmembrane region" description="Helical" evidence="1">
    <location>
        <begin position="7"/>
        <end position="28"/>
    </location>
</feature>
<feature type="transmembrane region" description="Helical" evidence="1">
    <location>
        <begin position="60"/>
        <end position="80"/>
    </location>
</feature>
<evidence type="ECO:0000256" key="1">
    <source>
        <dbReference type="SAM" id="Phobius"/>
    </source>
</evidence>
<organism evidence="2 3">
    <name type="scientific">Pontibacillus marinus BH030004 = DSM 16465</name>
    <dbReference type="NCBI Taxonomy" id="1385511"/>
    <lineage>
        <taxon>Bacteria</taxon>
        <taxon>Bacillati</taxon>
        <taxon>Bacillota</taxon>
        <taxon>Bacilli</taxon>
        <taxon>Bacillales</taxon>
        <taxon>Bacillaceae</taxon>
        <taxon>Pontibacillus</taxon>
    </lineage>
</organism>
<evidence type="ECO:0000313" key="2">
    <source>
        <dbReference type="EMBL" id="KGX84433.1"/>
    </source>
</evidence>
<keyword evidence="1" id="KW-1133">Transmembrane helix</keyword>
<dbReference type="STRING" id="1385511.GCA_000425225_01457"/>
<dbReference type="EMBL" id="AVPF01000056">
    <property type="protein sequence ID" value="KGX84433.1"/>
    <property type="molecule type" value="Genomic_DNA"/>
</dbReference>
<protein>
    <submittedName>
        <fullName evidence="2">Membrane protein</fullName>
    </submittedName>
</protein>
<dbReference type="Proteomes" id="UP000030403">
    <property type="component" value="Unassembled WGS sequence"/>
</dbReference>
<dbReference type="AlphaFoldDB" id="A0A0A5G023"/>
<accession>A0A0A5G023</accession>
<reference evidence="2 3" key="1">
    <citation type="submission" date="2013-08" db="EMBL/GenBank/DDBJ databases">
        <authorList>
            <person name="Huang J."/>
            <person name="Wang G."/>
        </authorList>
    </citation>
    <scope>NUCLEOTIDE SEQUENCE [LARGE SCALE GENOMIC DNA]</scope>
    <source>
        <strain evidence="2 3">BH030004</strain>
    </source>
</reference>
<dbReference type="OrthoDB" id="2971310at2"/>
<dbReference type="RefSeq" id="WP_027448353.1">
    <property type="nucleotide sequence ID" value="NZ_AVPF01000056.1"/>
</dbReference>
<comment type="caution">
    <text evidence="2">The sequence shown here is derived from an EMBL/GenBank/DDBJ whole genome shotgun (WGS) entry which is preliminary data.</text>
</comment>
<evidence type="ECO:0000313" key="3">
    <source>
        <dbReference type="Proteomes" id="UP000030403"/>
    </source>
</evidence>